<dbReference type="AlphaFoldDB" id="A0A916V1S3"/>
<comment type="caution">
    <text evidence="2">The sequence shown here is derived from an EMBL/GenBank/DDBJ whole genome shotgun (WGS) entry which is preliminary data.</text>
</comment>
<keyword evidence="3" id="KW-1185">Reference proteome</keyword>
<accession>A0A916V1S3</accession>
<dbReference type="Proteomes" id="UP000613160">
    <property type="component" value="Unassembled WGS sequence"/>
</dbReference>
<dbReference type="PANTHER" id="PTHR34818">
    <property type="entry name" value="PROTEIN BLI-3"/>
    <property type="match status" value="1"/>
</dbReference>
<evidence type="ECO:0000313" key="3">
    <source>
        <dbReference type="Proteomes" id="UP000613160"/>
    </source>
</evidence>
<dbReference type="EMBL" id="BMJJ01000001">
    <property type="protein sequence ID" value="GGD02478.1"/>
    <property type="molecule type" value="Genomic_DNA"/>
</dbReference>
<dbReference type="SUPFAM" id="SSF50475">
    <property type="entry name" value="FMN-binding split barrel"/>
    <property type="match status" value="1"/>
</dbReference>
<reference evidence="2" key="1">
    <citation type="journal article" date="2014" name="Int. J. Syst. Evol. Microbiol.">
        <title>Complete genome sequence of Corynebacterium casei LMG S-19264T (=DSM 44701T), isolated from a smear-ripened cheese.</title>
        <authorList>
            <consortium name="US DOE Joint Genome Institute (JGI-PGF)"/>
            <person name="Walter F."/>
            <person name="Albersmeier A."/>
            <person name="Kalinowski J."/>
            <person name="Ruckert C."/>
        </authorList>
    </citation>
    <scope>NUCLEOTIDE SEQUENCE</scope>
    <source>
        <strain evidence="2">CGMCC 1.15493</strain>
    </source>
</reference>
<dbReference type="RefSeq" id="WP_188848573.1">
    <property type="nucleotide sequence ID" value="NZ_BMJJ01000001.1"/>
</dbReference>
<name>A0A916V1S3_9HYPH</name>
<dbReference type="Pfam" id="PF16242">
    <property type="entry name" value="Pyrid_ox_like"/>
    <property type="match status" value="1"/>
</dbReference>
<evidence type="ECO:0000313" key="2">
    <source>
        <dbReference type="EMBL" id="GGD02478.1"/>
    </source>
</evidence>
<protein>
    <recommendedName>
        <fullName evidence="1">General stress protein FMN-binding split barrel domain-containing protein</fullName>
    </recommendedName>
</protein>
<evidence type="ECO:0000259" key="1">
    <source>
        <dbReference type="Pfam" id="PF16242"/>
    </source>
</evidence>
<organism evidence="2 3">
    <name type="scientific">Aureimonas glaciei</name>
    <dbReference type="NCBI Taxonomy" id="1776957"/>
    <lineage>
        <taxon>Bacteria</taxon>
        <taxon>Pseudomonadati</taxon>
        <taxon>Pseudomonadota</taxon>
        <taxon>Alphaproteobacteria</taxon>
        <taxon>Hyphomicrobiales</taxon>
        <taxon>Aurantimonadaceae</taxon>
        <taxon>Aureimonas</taxon>
    </lineage>
</organism>
<proteinExistence type="predicted"/>
<sequence length="144" mass="16206">MTDMTLEDLSKKMADIDFAMLSTRAENGAIAARPMSNNGDVEYDGDSWFFTYEEAHTVADIQRDAKVGLSFQGSKSLLGKPPLFIAVEGTAELIRDKAAFAEHWTKDLDYWFEQGIDTPNIVLIKVHASRIHYWNGKDEGEIFV</sequence>
<feature type="domain" description="General stress protein FMN-binding split barrel" evidence="1">
    <location>
        <begin position="7"/>
        <end position="138"/>
    </location>
</feature>
<reference evidence="2" key="2">
    <citation type="submission" date="2020-09" db="EMBL/GenBank/DDBJ databases">
        <authorList>
            <person name="Sun Q."/>
            <person name="Zhou Y."/>
        </authorList>
    </citation>
    <scope>NUCLEOTIDE SEQUENCE</scope>
    <source>
        <strain evidence="2">CGMCC 1.15493</strain>
    </source>
</reference>
<dbReference type="InterPro" id="IPR052917">
    <property type="entry name" value="Stress-Dev_Protein"/>
</dbReference>
<gene>
    <name evidence="2" type="ORF">GCM10011335_01430</name>
</gene>
<dbReference type="Gene3D" id="2.30.110.10">
    <property type="entry name" value="Electron Transport, Fmn-binding Protein, Chain A"/>
    <property type="match status" value="1"/>
</dbReference>
<dbReference type="InterPro" id="IPR038725">
    <property type="entry name" value="YdaG_split_barrel_FMN-bd"/>
</dbReference>
<dbReference type="InterPro" id="IPR012349">
    <property type="entry name" value="Split_barrel_FMN-bd"/>
</dbReference>
<dbReference type="PANTHER" id="PTHR34818:SF1">
    <property type="entry name" value="PROTEIN BLI-3"/>
    <property type="match status" value="1"/>
</dbReference>